<proteinExistence type="predicted"/>
<name>A0A914Q296_9BILA</name>
<protein>
    <submittedName>
        <fullName evidence="2">Uncharacterized protein</fullName>
    </submittedName>
</protein>
<dbReference type="WBParaSite" id="PDA_v2.g24867.t1">
    <property type="protein sequence ID" value="PDA_v2.g24867.t1"/>
    <property type="gene ID" value="PDA_v2.g24867"/>
</dbReference>
<reference evidence="2" key="1">
    <citation type="submission" date="2022-11" db="UniProtKB">
        <authorList>
            <consortium name="WormBaseParasite"/>
        </authorList>
    </citation>
    <scope>IDENTIFICATION</scope>
</reference>
<sequence>MSAEATPLNLDSLSVKDGQSPPISVVISSIERDVDPQDLYYNEEYAHPLKNHVVGLDEDRTVIFVKADIDSDCLDRGMQMLSYFNLIIFYHLILRK</sequence>
<organism evidence="1 2">
    <name type="scientific">Panagrolaimus davidi</name>
    <dbReference type="NCBI Taxonomy" id="227884"/>
    <lineage>
        <taxon>Eukaryota</taxon>
        <taxon>Metazoa</taxon>
        <taxon>Ecdysozoa</taxon>
        <taxon>Nematoda</taxon>
        <taxon>Chromadorea</taxon>
        <taxon>Rhabditida</taxon>
        <taxon>Tylenchina</taxon>
        <taxon>Panagrolaimomorpha</taxon>
        <taxon>Panagrolaimoidea</taxon>
        <taxon>Panagrolaimidae</taxon>
        <taxon>Panagrolaimus</taxon>
    </lineage>
</organism>
<evidence type="ECO:0000313" key="1">
    <source>
        <dbReference type="Proteomes" id="UP000887578"/>
    </source>
</evidence>
<evidence type="ECO:0000313" key="2">
    <source>
        <dbReference type="WBParaSite" id="PDA_v2.g24867.t1"/>
    </source>
</evidence>
<dbReference type="Proteomes" id="UP000887578">
    <property type="component" value="Unplaced"/>
</dbReference>
<accession>A0A914Q296</accession>
<keyword evidence="1" id="KW-1185">Reference proteome</keyword>
<dbReference type="AlphaFoldDB" id="A0A914Q296"/>